<evidence type="ECO:0000256" key="2">
    <source>
        <dbReference type="SAM" id="SignalP"/>
    </source>
</evidence>
<feature type="transmembrane region" description="Helical" evidence="1">
    <location>
        <begin position="539"/>
        <end position="558"/>
    </location>
</feature>
<dbReference type="Proteomes" id="UP000187412">
    <property type="component" value="Unassembled WGS sequence"/>
</dbReference>
<dbReference type="RefSeq" id="WP_076111226.1">
    <property type="nucleotide sequence ID" value="NZ_MPTB01000017.1"/>
</dbReference>
<name>A0ABX3H9D2_PAEBO</name>
<dbReference type="InterPro" id="IPR012338">
    <property type="entry name" value="Beta-lactam/transpept-like"/>
</dbReference>
<proteinExistence type="predicted"/>
<organism evidence="4 5">
    <name type="scientific">Paenibacillus borealis</name>
    <dbReference type="NCBI Taxonomy" id="160799"/>
    <lineage>
        <taxon>Bacteria</taxon>
        <taxon>Bacillati</taxon>
        <taxon>Bacillota</taxon>
        <taxon>Bacilli</taxon>
        <taxon>Bacillales</taxon>
        <taxon>Paenibacillaceae</taxon>
        <taxon>Paenibacillus</taxon>
    </lineage>
</organism>
<feature type="domain" description="Beta-lactamase-related" evidence="3">
    <location>
        <begin position="48"/>
        <end position="367"/>
    </location>
</feature>
<protein>
    <recommendedName>
        <fullName evidence="3">Beta-lactamase-related domain-containing protein</fullName>
    </recommendedName>
</protein>
<evidence type="ECO:0000313" key="4">
    <source>
        <dbReference type="EMBL" id="OMD47079.1"/>
    </source>
</evidence>
<dbReference type="PANTHER" id="PTHR46825:SF9">
    <property type="entry name" value="BETA-LACTAMASE-RELATED DOMAIN-CONTAINING PROTEIN"/>
    <property type="match status" value="1"/>
</dbReference>
<keyword evidence="1" id="KW-0472">Membrane</keyword>
<accession>A0ABX3H9D2</accession>
<reference evidence="4 5" key="1">
    <citation type="submission" date="2016-10" db="EMBL/GenBank/DDBJ databases">
        <title>Paenibacillus species isolates.</title>
        <authorList>
            <person name="Beno S.M."/>
        </authorList>
    </citation>
    <scope>NUCLEOTIDE SEQUENCE [LARGE SCALE GENOMIC DNA]</scope>
    <source>
        <strain evidence="4 5">FSL H7-0744</strain>
    </source>
</reference>
<feature type="transmembrane region" description="Helical" evidence="1">
    <location>
        <begin position="570"/>
        <end position="590"/>
    </location>
</feature>
<evidence type="ECO:0000313" key="5">
    <source>
        <dbReference type="Proteomes" id="UP000187412"/>
    </source>
</evidence>
<feature type="transmembrane region" description="Helical" evidence="1">
    <location>
        <begin position="602"/>
        <end position="624"/>
    </location>
</feature>
<sequence>MKNKLQRLLAVPLVFLGMNVFMGHEAEAAVTPAVPAALSASQLEQSIDPIMQEELEKRHVPGSAVVVTQGDRIIFSKGYGYADVEQNIPVDPAKTIMRLGSITKTVTAVSAMQLVEQGKLTLHDDLNSFLHAYQLPSFGKQPITLHHLLTHTAGLDESIYKIQAHSREKSLSAEQYLRQYFRQQPPVREPGQEYEYSNAGLGLVGNLIEQTAGTDLGAYMFQNVFTPLKMPSASLTVPESSPDMAKSYVYSNKKYTAVSSTYPHIPGAGALSVIPDEFAHFMIALLNQGVYQGTALLKPDSVEMMQQSQFAEHPKVDGVGYGLYRGHLADGSTVLTHTGEIEGFAAKMELIPSQKLGILIVSNGEEGGITYDKVTDAVAGLLTKKTEAVTPLPYSLEDLQQYERTYTFAKVPQHGWGKWLYFLGGRNYKVTAAEGELVVSGVFPDGSGETAEKSFVPIADGLFQEQGGGMQLLIDKQHNWKMTIIQETTFSPEPGFWKRPSTLLIVYIVPGLLFLALLAVTLIRYVVRLFSKPRRTVSLHITAISLLMSVFLLLQLTYSNGAITFGYPAWYAWGVSSLPLVAVLFALHLLWRNAGQAVKGKVVALTRCFVAIACIGYTGFMYYWNMLSIHFS</sequence>
<dbReference type="Gene3D" id="3.40.710.10">
    <property type="entry name" value="DD-peptidase/beta-lactamase superfamily"/>
    <property type="match status" value="1"/>
</dbReference>
<keyword evidence="1" id="KW-1133">Transmembrane helix</keyword>
<keyword evidence="5" id="KW-1185">Reference proteome</keyword>
<keyword evidence="1" id="KW-0812">Transmembrane</keyword>
<gene>
    <name evidence="4" type="ORF">BSK56_14750</name>
</gene>
<evidence type="ECO:0000256" key="1">
    <source>
        <dbReference type="SAM" id="Phobius"/>
    </source>
</evidence>
<feature type="signal peptide" evidence="2">
    <location>
        <begin position="1"/>
        <end position="28"/>
    </location>
</feature>
<feature type="chain" id="PRO_5047072857" description="Beta-lactamase-related domain-containing protein" evidence="2">
    <location>
        <begin position="29"/>
        <end position="632"/>
    </location>
</feature>
<dbReference type="Pfam" id="PF00144">
    <property type="entry name" value="Beta-lactamase"/>
    <property type="match status" value="1"/>
</dbReference>
<feature type="transmembrane region" description="Helical" evidence="1">
    <location>
        <begin position="504"/>
        <end position="527"/>
    </location>
</feature>
<keyword evidence="2" id="KW-0732">Signal</keyword>
<evidence type="ECO:0000259" key="3">
    <source>
        <dbReference type="Pfam" id="PF00144"/>
    </source>
</evidence>
<dbReference type="SUPFAM" id="SSF56601">
    <property type="entry name" value="beta-lactamase/transpeptidase-like"/>
    <property type="match status" value="1"/>
</dbReference>
<comment type="caution">
    <text evidence="4">The sequence shown here is derived from an EMBL/GenBank/DDBJ whole genome shotgun (WGS) entry which is preliminary data.</text>
</comment>
<dbReference type="InterPro" id="IPR001466">
    <property type="entry name" value="Beta-lactam-related"/>
</dbReference>
<dbReference type="PANTHER" id="PTHR46825">
    <property type="entry name" value="D-ALANYL-D-ALANINE-CARBOXYPEPTIDASE/ENDOPEPTIDASE AMPH"/>
    <property type="match status" value="1"/>
</dbReference>
<dbReference type="InterPro" id="IPR050491">
    <property type="entry name" value="AmpC-like"/>
</dbReference>
<dbReference type="EMBL" id="MPTB01000017">
    <property type="protein sequence ID" value="OMD47079.1"/>
    <property type="molecule type" value="Genomic_DNA"/>
</dbReference>